<dbReference type="Proteomes" id="UP000094570">
    <property type="component" value="Unassembled WGS sequence"/>
</dbReference>
<gene>
    <name evidence="9" type="ORF">A4H02_08300</name>
</gene>
<comment type="similarity">
    <text evidence="1">Belongs to the glycosyl hydrolase 65 family.</text>
</comment>
<dbReference type="GO" id="GO:0016757">
    <property type="term" value="F:glycosyltransferase activity"/>
    <property type="evidence" value="ECO:0007669"/>
    <property type="project" value="UniProtKB-KW"/>
</dbReference>
<dbReference type="Pfam" id="PF03633">
    <property type="entry name" value="Glyco_hydro_65C"/>
    <property type="match status" value="1"/>
</dbReference>
<dbReference type="GO" id="GO:0030246">
    <property type="term" value="F:carbohydrate binding"/>
    <property type="evidence" value="ECO:0007669"/>
    <property type="project" value="InterPro"/>
</dbReference>
<keyword evidence="3" id="KW-0808">Transferase</keyword>
<dbReference type="SUPFAM" id="SSF48208">
    <property type="entry name" value="Six-hairpin glycosidases"/>
    <property type="match status" value="1"/>
</dbReference>
<feature type="active site" description="Proton donor" evidence="4">
    <location>
        <position position="476"/>
    </location>
</feature>
<dbReference type="Gene3D" id="1.50.10.10">
    <property type="match status" value="1"/>
</dbReference>
<feature type="binding site" evidence="5">
    <location>
        <begin position="336"/>
        <end position="337"/>
    </location>
    <ligand>
        <name>substrate</name>
    </ligand>
</feature>
<dbReference type="Gene3D" id="2.70.98.40">
    <property type="entry name" value="Glycoside hydrolase, family 65, N-terminal domain"/>
    <property type="match status" value="1"/>
</dbReference>
<dbReference type="AlphaFoldDB" id="A0A1E3G1A2"/>
<dbReference type="PIRSF" id="PIRSF036289">
    <property type="entry name" value="Glycosyl_hydrolase_malt_phosph"/>
    <property type="match status" value="1"/>
</dbReference>
<evidence type="ECO:0000256" key="5">
    <source>
        <dbReference type="PIRSR" id="PIRSR036289-51"/>
    </source>
</evidence>
<feature type="domain" description="Glycoside hydrolase family 65 central catalytic" evidence="6">
    <location>
        <begin position="302"/>
        <end position="677"/>
    </location>
</feature>
<reference evidence="10" key="1">
    <citation type="submission" date="2016-04" db="EMBL/GenBank/DDBJ databases">
        <title>The genome sequence project of a novel Fervidobacterium isolate from a hot spring in Thailand.</title>
        <authorList>
            <person name="Gonzalez J.M."/>
            <person name="Cuecas A."/>
            <person name="Kanoksilapatham W."/>
        </authorList>
    </citation>
    <scope>NUCLEOTIDE SEQUENCE [LARGE SCALE GENOMIC DNA]</scope>
    <source>
        <strain evidence="10">FC2004</strain>
    </source>
</reference>
<dbReference type="STRING" id="1008305.A4H02_08300"/>
<dbReference type="InterPro" id="IPR012341">
    <property type="entry name" value="6hp_glycosidase-like_sf"/>
</dbReference>
<dbReference type="InterPro" id="IPR011013">
    <property type="entry name" value="Gal_mutarotase_sf_dom"/>
</dbReference>
<dbReference type="InterPro" id="IPR005196">
    <property type="entry name" value="Glyco_hydro_65_N"/>
</dbReference>
<dbReference type="PANTHER" id="PTHR11051:SF8">
    <property type="entry name" value="PROTEIN-GLUCOSYLGALACTOSYLHYDROXYLYSINE GLUCOSIDASE"/>
    <property type="match status" value="1"/>
</dbReference>
<evidence type="ECO:0000256" key="4">
    <source>
        <dbReference type="PIRSR" id="PIRSR036289-50"/>
    </source>
</evidence>
<dbReference type="Pfam" id="PF03632">
    <property type="entry name" value="Glyco_hydro_65m"/>
    <property type="match status" value="1"/>
</dbReference>
<feature type="domain" description="Glycoside hydrolase family 65 C-terminal" evidence="7">
    <location>
        <begin position="691"/>
        <end position="746"/>
    </location>
</feature>
<dbReference type="EMBL" id="LWAF01000015">
    <property type="protein sequence ID" value="ODN29920.1"/>
    <property type="molecule type" value="Genomic_DNA"/>
</dbReference>
<evidence type="ECO:0000313" key="9">
    <source>
        <dbReference type="EMBL" id="ODN29920.1"/>
    </source>
</evidence>
<dbReference type="InterPro" id="IPR037018">
    <property type="entry name" value="GH65_N"/>
</dbReference>
<dbReference type="PANTHER" id="PTHR11051">
    <property type="entry name" value="GLYCOSYL HYDROLASE-RELATED"/>
    <property type="match status" value="1"/>
</dbReference>
<dbReference type="GO" id="GO:0004553">
    <property type="term" value="F:hydrolase activity, hydrolyzing O-glycosyl compounds"/>
    <property type="evidence" value="ECO:0007669"/>
    <property type="project" value="TreeGrafter"/>
</dbReference>
<keyword evidence="10" id="KW-1185">Reference proteome</keyword>
<dbReference type="Pfam" id="PF03636">
    <property type="entry name" value="Glyco_hydro_65N"/>
    <property type="match status" value="1"/>
</dbReference>
<dbReference type="OrthoDB" id="9758855at2"/>
<keyword evidence="2" id="KW-0328">Glycosyltransferase</keyword>
<comment type="caution">
    <text evidence="9">The sequence shown here is derived from an EMBL/GenBank/DDBJ whole genome shotgun (WGS) entry which is preliminary data.</text>
</comment>
<dbReference type="SUPFAM" id="SSF74650">
    <property type="entry name" value="Galactose mutarotase-like"/>
    <property type="match status" value="1"/>
</dbReference>
<sequence>MWIVERKNYIQDENYVYETLFTLANGTFSLRGVEEFSNYKMPGTYVAGIYDKHDAQVTELVNLPDPLGINIYIDGEPLVLDRCTIKSYSRLLDMKNGVLNSATVLELKSGKMIQLDSQRFVSRSSLNRFGVIYKFTPLNFSGKIFVESFIDNSTYNGKLDPANKIQHYTVLNAGEMIPGLFSLVKTHDKGHLIAIRTALKGYGSNGENVLKFRKYRLIGDNPSEIYTIFVKEGETYTIEKYGTVFTSRHSPDPLRDADAGMAAYFALGVEQELKKHVEIVNQVWERMDVQIEGDDIAQLGIRFNLFHLYQCASDDPTVSIGARGLHGEGYKGHVFWDTEIFMFPFFLYTLPEYAKNLLLYRYNTLPGARKNAHQNGFNGAQFPWESADDGTEVTPKWGEDYLGNPVRIWTGDEEYHINADIAVALVHYHIVTGDDEFMRDYGAEMLFEIGRFWASRVEYNERYDRYEINRVIGPDEFHEHVNNNVYTNYLAKWNLLKSQEYYYWLKERYPDKFEALKYHLGLTDEEVESWKHVAEKIYIPKKEGELLIEQFEGYFQLEEHEITEWNENGLPKWPKTVDLTRLGETKLIKQPDVVMLMLVLPEEFTKDEMKVNYEYYEKRTMHKSSLSPSMYSIMGLKVGDTHNAYRYFLKTVLVDLEDNQGNTNNGFHAASAGGAWQCIVNGFGGMTLEKSGELNFEPWLPEHWKSLSFRINFRGKPLKVTMTKERLCIETEAEVPVKIKGNRVNLQRGENCFEILG</sequence>
<accession>A0A1E3G1A2</accession>
<dbReference type="InterPro" id="IPR005195">
    <property type="entry name" value="Glyco_hydro_65_M"/>
</dbReference>
<evidence type="ECO:0000313" key="10">
    <source>
        <dbReference type="Proteomes" id="UP000094570"/>
    </source>
</evidence>
<evidence type="ECO:0000256" key="3">
    <source>
        <dbReference type="ARBA" id="ARBA00022679"/>
    </source>
</evidence>
<dbReference type="Gene3D" id="2.60.420.10">
    <property type="entry name" value="Maltose phosphorylase, domain 3"/>
    <property type="match status" value="1"/>
</dbReference>
<protein>
    <submittedName>
        <fullName evidence="9">Kojibiose phosphorylase</fullName>
    </submittedName>
</protein>
<organism evidence="9 10">
    <name type="scientific">Fervidobacterium thailandense</name>
    <dbReference type="NCBI Taxonomy" id="1008305"/>
    <lineage>
        <taxon>Bacteria</taxon>
        <taxon>Thermotogati</taxon>
        <taxon>Thermotogota</taxon>
        <taxon>Thermotogae</taxon>
        <taxon>Thermotogales</taxon>
        <taxon>Fervidobacteriaceae</taxon>
        <taxon>Fervidobacterium</taxon>
    </lineage>
</organism>
<evidence type="ECO:0000259" key="7">
    <source>
        <dbReference type="Pfam" id="PF03633"/>
    </source>
</evidence>
<proteinExistence type="inferred from homology"/>
<dbReference type="InterPro" id="IPR008928">
    <property type="entry name" value="6-hairpin_glycosidase_sf"/>
</dbReference>
<name>A0A1E3G1A2_9BACT</name>
<evidence type="ECO:0000256" key="1">
    <source>
        <dbReference type="ARBA" id="ARBA00006768"/>
    </source>
</evidence>
<dbReference type="InterPro" id="IPR005194">
    <property type="entry name" value="Glyco_hydro_65_C"/>
</dbReference>
<feature type="domain" description="Glycoside hydrolase family 65 N-terminal" evidence="8">
    <location>
        <begin position="7"/>
        <end position="248"/>
    </location>
</feature>
<dbReference type="InterPro" id="IPR017045">
    <property type="entry name" value="Malt_Pase/Glycosyl_Hdrlase"/>
</dbReference>
<dbReference type="GO" id="GO:0005975">
    <property type="term" value="P:carbohydrate metabolic process"/>
    <property type="evidence" value="ECO:0007669"/>
    <property type="project" value="InterPro"/>
</dbReference>
<feature type="binding site" evidence="5">
    <location>
        <begin position="589"/>
        <end position="590"/>
    </location>
    <ligand>
        <name>substrate</name>
    </ligand>
</feature>
<evidence type="ECO:0000259" key="8">
    <source>
        <dbReference type="Pfam" id="PF03636"/>
    </source>
</evidence>
<evidence type="ECO:0000256" key="2">
    <source>
        <dbReference type="ARBA" id="ARBA00022676"/>
    </source>
</evidence>
<evidence type="ECO:0000259" key="6">
    <source>
        <dbReference type="Pfam" id="PF03632"/>
    </source>
</evidence>
<dbReference type="RefSeq" id="WP_069293715.1">
    <property type="nucleotide sequence ID" value="NZ_CP140110.1"/>
</dbReference>